<evidence type="ECO:0000256" key="1">
    <source>
        <dbReference type="SAM" id="SignalP"/>
    </source>
</evidence>
<keyword evidence="3" id="KW-1185">Reference proteome</keyword>
<organism evidence="2 3">
    <name type="scientific">Terrimonas ginsenosidimutans</name>
    <dbReference type="NCBI Taxonomy" id="2908004"/>
    <lineage>
        <taxon>Bacteria</taxon>
        <taxon>Pseudomonadati</taxon>
        <taxon>Bacteroidota</taxon>
        <taxon>Chitinophagia</taxon>
        <taxon>Chitinophagales</taxon>
        <taxon>Chitinophagaceae</taxon>
        <taxon>Terrimonas</taxon>
    </lineage>
</organism>
<evidence type="ECO:0000313" key="2">
    <source>
        <dbReference type="EMBL" id="MCG2618131.1"/>
    </source>
</evidence>
<protein>
    <submittedName>
        <fullName evidence="2">Uncharacterized protein</fullName>
    </submittedName>
</protein>
<name>A0ABS9L0M6_9BACT</name>
<sequence>MHRATCMLIFLIGWMSAKAQSTQDLIKKNMDLLAIAIPSAKSEPGIGENDGKPSTTPFKLPAGLRFVERPNKPFDPDIKKLHGNVNTFYADVHIEVNRDSLKVDAPTQITFPPGLVMLCVAPSRIQNGMLMGRVRINVPPTGIGPGGTRDTITLNLGMVCLNEGFGLPWEENIQGPGDIKNYPIGKGMYKPAGITTHKGLLQLAELLDQYPKLKLTKHYNPHLQFNEDYVQPEWMKIYSRIQEIVWMVTDGDGITKGELEKFKGELAAYK</sequence>
<evidence type="ECO:0000313" key="3">
    <source>
        <dbReference type="Proteomes" id="UP001165367"/>
    </source>
</evidence>
<keyword evidence="1" id="KW-0732">Signal</keyword>
<feature type="chain" id="PRO_5045130100" evidence="1">
    <location>
        <begin position="20"/>
        <end position="270"/>
    </location>
</feature>
<feature type="signal peptide" evidence="1">
    <location>
        <begin position="1"/>
        <end position="19"/>
    </location>
</feature>
<reference evidence="2" key="1">
    <citation type="submission" date="2022-01" db="EMBL/GenBank/DDBJ databases">
        <authorList>
            <person name="Jo J.-H."/>
            <person name="Im W.-T."/>
        </authorList>
    </citation>
    <scope>NUCLEOTIDE SEQUENCE</scope>
    <source>
        <strain evidence="2">NA20</strain>
    </source>
</reference>
<dbReference type="RefSeq" id="WP_237877316.1">
    <property type="nucleotide sequence ID" value="NZ_JAKLTR010000034.1"/>
</dbReference>
<proteinExistence type="predicted"/>
<accession>A0ABS9L0M6</accession>
<dbReference type="EMBL" id="JAKLTR010000034">
    <property type="protein sequence ID" value="MCG2618131.1"/>
    <property type="molecule type" value="Genomic_DNA"/>
</dbReference>
<dbReference type="Proteomes" id="UP001165367">
    <property type="component" value="Unassembled WGS sequence"/>
</dbReference>
<gene>
    <name evidence="2" type="ORF">LZZ85_27760</name>
</gene>
<comment type="caution">
    <text evidence="2">The sequence shown here is derived from an EMBL/GenBank/DDBJ whole genome shotgun (WGS) entry which is preliminary data.</text>
</comment>